<dbReference type="InterPro" id="IPR052515">
    <property type="entry name" value="Gfo/Idh/MocA_Oxidoreductase"/>
</dbReference>
<dbReference type="PANTHER" id="PTHR43249:SF1">
    <property type="entry name" value="D-GLUCOSIDE 3-DEHYDROGENASE"/>
    <property type="match status" value="1"/>
</dbReference>
<dbReference type="Pfam" id="PF01408">
    <property type="entry name" value="GFO_IDH_MocA"/>
    <property type="match status" value="1"/>
</dbReference>
<organism evidence="3 4">
    <name type="scientific">Paenibacillus aurantius</name>
    <dbReference type="NCBI Taxonomy" id="2918900"/>
    <lineage>
        <taxon>Bacteria</taxon>
        <taxon>Bacillati</taxon>
        <taxon>Bacillota</taxon>
        <taxon>Bacilli</taxon>
        <taxon>Bacillales</taxon>
        <taxon>Paenibacillaceae</taxon>
        <taxon>Paenibacillus</taxon>
    </lineage>
</organism>
<name>A0AA96LG02_9BACL</name>
<feature type="domain" description="Gfo/Idh/MocA-like oxidoreductase N-terminal" evidence="1">
    <location>
        <begin position="5"/>
        <end position="123"/>
    </location>
</feature>
<dbReference type="AlphaFoldDB" id="A0AA96LG02"/>
<dbReference type="SUPFAM" id="SSF55347">
    <property type="entry name" value="Glyceraldehyde-3-phosphate dehydrogenase-like, C-terminal domain"/>
    <property type="match status" value="1"/>
</dbReference>
<dbReference type="Proteomes" id="UP001305702">
    <property type="component" value="Chromosome"/>
</dbReference>
<dbReference type="SUPFAM" id="SSF51735">
    <property type="entry name" value="NAD(P)-binding Rossmann-fold domains"/>
    <property type="match status" value="1"/>
</dbReference>
<dbReference type="Gene3D" id="3.30.360.10">
    <property type="entry name" value="Dihydrodipicolinate Reductase, domain 2"/>
    <property type="match status" value="1"/>
</dbReference>
<evidence type="ECO:0000259" key="2">
    <source>
        <dbReference type="Pfam" id="PF22725"/>
    </source>
</evidence>
<dbReference type="RefSeq" id="WP_315606881.1">
    <property type="nucleotide sequence ID" value="NZ_CP130318.1"/>
</dbReference>
<dbReference type="InterPro" id="IPR000683">
    <property type="entry name" value="Gfo/Idh/MocA-like_OxRdtase_N"/>
</dbReference>
<dbReference type="InterPro" id="IPR036291">
    <property type="entry name" value="NAD(P)-bd_dom_sf"/>
</dbReference>
<dbReference type="InterPro" id="IPR055170">
    <property type="entry name" value="GFO_IDH_MocA-like_dom"/>
</dbReference>
<dbReference type="KEGG" id="paun:MJA45_08785"/>
<dbReference type="Pfam" id="PF22725">
    <property type="entry name" value="GFO_IDH_MocA_C3"/>
    <property type="match status" value="1"/>
</dbReference>
<gene>
    <name evidence="3" type="ORF">MJA45_08785</name>
</gene>
<reference evidence="3 4" key="1">
    <citation type="submission" date="2022-02" db="EMBL/GenBank/DDBJ databases">
        <title>Paenibacillus sp. MBLB1776 Whole Genome Shotgun Sequencing.</title>
        <authorList>
            <person name="Hwang C.Y."/>
            <person name="Cho E.-S."/>
            <person name="Seo M.-J."/>
        </authorList>
    </citation>
    <scope>NUCLEOTIDE SEQUENCE [LARGE SCALE GENOMIC DNA]</scope>
    <source>
        <strain evidence="3 4">MBLB1776</strain>
    </source>
</reference>
<feature type="domain" description="GFO/IDH/MocA-like oxidoreductase" evidence="2">
    <location>
        <begin position="134"/>
        <end position="273"/>
    </location>
</feature>
<dbReference type="Gene3D" id="3.40.50.720">
    <property type="entry name" value="NAD(P)-binding Rossmann-like Domain"/>
    <property type="match status" value="1"/>
</dbReference>
<evidence type="ECO:0000313" key="4">
    <source>
        <dbReference type="Proteomes" id="UP001305702"/>
    </source>
</evidence>
<dbReference type="GO" id="GO:0000166">
    <property type="term" value="F:nucleotide binding"/>
    <property type="evidence" value="ECO:0007669"/>
    <property type="project" value="InterPro"/>
</dbReference>
<dbReference type="PANTHER" id="PTHR43249">
    <property type="entry name" value="UDP-N-ACETYL-2-AMINO-2-DEOXY-D-GLUCURONATE OXIDASE"/>
    <property type="match status" value="1"/>
</dbReference>
<protein>
    <submittedName>
        <fullName evidence="3">Gfo/Idh/MocA family oxidoreductase</fullName>
    </submittedName>
</protein>
<evidence type="ECO:0000313" key="3">
    <source>
        <dbReference type="EMBL" id="WNQ13101.1"/>
    </source>
</evidence>
<accession>A0AA96LG02</accession>
<proteinExistence type="predicted"/>
<evidence type="ECO:0000259" key="1">
    <source>
        <dbReference type="Pfam" id="PF01408"/>
    </source>
</evidence>
<dbReference type="EMBL" id="CP130318">
    <property type="protein sequence ID" value="WNQ13101.1"/>
    <property type="molecule type" value="Genomic_DNA"/>
</dbReference>
<sequence length="362" mass="39501">MSEALRVGIVGTGGIFQAAHKPAWLGHPEAEIVAVCDINGERVRAVAEELGGVPSYEDYRELLEREDLDAIDICTPNLYHSEIAVAALNKGLHVFCEKPDAVSPEEAQRMADAAKRSGKLLMVMRNNRFSPGSRYLKRYIDQGLMGEIYTGRCGWVRRRGIPGKGGWFTTKSLSGGGPLIDLGVHFIDLALWLMGNPKPIAVSGATYTKFAASNVSDSAHSQFGDRNAEGIFDVEDLATGFIRFDNGATLQIEFSWASNIGEEMNFVELRGTQSGASLKNGSLKIFSETAGQLADIHPVLNEAKAKPQHTENIFHFVDCVRNGAEPTIRPEHGVDMIKILTAIYESAASGREVRLVEERAVL</sequence>
<keyword evidence="4" id="KW-1185">Reference proteome</keyword>